<accession>A0A167XLM7</accession>
<reference evidence="2 3" key="1">
    <citation type="journal article" date="2016" name="Mol. Biol. Evol.">
        <title>Comparative Genomics of Early-Diverging Mushroom-Forming Fungi Provides Insights into the Origins of Lignocellulose Decay Capabilities.</title>
        <authorList>
            <person name="Nagy L.G."/>
            <person name="Riley R."/>
            <person name="Tritt A."/>
            <person name="Adam C."/>
            <person name="Daum C."/>
            <person name="Floudas D."/>
            <person name="Sun H."/>
            <person name="Yadav J.S."/>
            <person name="Pangilinan J."/>
            <person name="Larsson K.H."/>
            <person name="Matsuura K."/>
            <person name="Barry K."/>
            <person name="Labutti K."/>
            <person name="Kuo R."/>
            <person name="Ohm R.A."/>
            <person name="Bhattacharya S.S."/>
            <person name="Shirouzu T."/>
            <person name="Yoshinaga Y."/>
            <person name="Martin F.M."/>
            <person name="Grigoriev I.V."/>
            <person name="Hibbett D.S."/>
        </authorList>
    </citation>
    <scope>NUCLEOTIDE SEQUENCE [LARGE SCALE GENOMIC DNA]</scope>
    <source>
        <strain evidence="2 3">CBS 109695</strain>
    </source>
</reference>
<gene>
    <name evidence="2" type="ORF">FIBSPDRAFT_1053027</name>
</gene>
<dbReference type="Proteomes" id="UP000076532">
    <property type="component" value="Unassembled WGS sequence"/>
</dbReference>
<proteinExistence type="predicted"/>
<feature type="region of interest" description="Disordered" evidence="1">
    <location>
        <begin position="50"/>
        <end position="121"/>
    </location>
</feature>
<sequence length="329" mass="34824">MAFAARKPQQNTRGRLGASRLDASTAPAEAAPKKPKAVLVLSSAGAATALSASRAAGTSARAKHTARDRGPPAAGAVPKPETSAKARPFSGSSAPPIATAKHASSTSIKPPPSAAAPRTQPAAALLAPHTADPLQLAAQLYPWLYMTSHLEAAFQTSELSALNALDKRAFELADEESGIADQRVRFDAERRVACLDEIAAIKELPELVQTFLRNGIACEAVAAEVLHIHGRTRMDHPRSPFQVFDEILARIASAQTDADRLHAAFTRLLGSKDLAAKSSLSSFLHPIFEAFLPVMHVRISNLAAVHELVLCSKTNLGMALHIQSLKLTS</sequence>
<feature type="region of interest" description="Disordered" evidence="1">
    <location>
        <begin position="1"/>
        <end position="37"/>
    </location>
</feature>
<organism evidence="2 3">
    <name type="scientific">Athelia psychrophila</name>
    <dbReference type="NCBI Taxonomy" id="1759441"/>
    <lineage>
        <taxon>Eukaryota</taxon>
        <taxon>Fungi</taxon>
        <taxon>Dikarya</taxon>
        <taxon>Basidiomycota</taxon>
        <taxon>Agaricomycotina</taxon>
        <taxon>Agaricomycetes</taxon>
        <taxon>Agaricomycetidae</taxon>
        <taxon>Atheliales</taxon>
        <taxon>Atheliaceae</taxon>
        <taxon>Athelia</taxon>
    </lineage>
</organism>
<evidence type="ECO:0000256" key="1">
    <source>
        <dbReference type="SAM" id="MobiDB-lite"/>
    </source>
</evidence>
<dbReference type="STRING" id="436010.A0A167XLM7"/>
<protein>
    <submittedName>
        <fullName evidence="2">Uncharacterized protein</fullName>
    </submittedName>
</protein>
<dbReference type="EMBL" id="KV417754">
    <property type="protein sequence ID" value="KZP07346.1"/>
    <property type="molecule type" value="Genomic_DNA"/>
</dbReference>
<feature type="compositionally biased region" description="Low complexity" evidence="1">
    <location>
        <begin position="50"/>
        <end position="60"/>
    </location>
</feature>
<evidence type="ECO:0000313" key="3">
    <source>
        <dbReference type="Proteomes" id="UP000076532"/>
    </source>
</evidence>
<dbReference type="OrthoDB" id="2803656at2759"/>
<keyword evidence="3" id="KW-1185">Reference proteome</keyword>
<name>A0A167XLM7_9AGAM</name>
<dbReference type="AlphaFoldDB" id="A0A167XLM7"/>
<evidence type="ECO:0000313" key="2">
    <source>
        <dbReference type="EMBL" id="KZP07346.1"/>
    </source>
</evidence>